<dbReference type="InterPro" id="IPR001647">
    <property type="entry name" value="HTH_TetR"/>
</dbReference>
<dbReference type="PANTHER" id="PTHR30055:SF235">
    <property type="entry name" value="TRANSCRIPTIONAL REGULATORY PROTEIN"/>
    <property type="match status" value="1"/>
</dbReference>
<comment type="caution">
    <text evidence="4">The sequence shown here is derived from an EMBL/GenBank/DDBJ whole genome shotgun (WGS) entry which is preliminary data.</text>
</comment>
<evidence type="ECO:0000259" key="3">
    <source>
        <dbReference type="PROSITE" id="PS50977"/>
    </source>
</evidence>
<reference evidence="4 5" key="1">
    <citation type="submission" date="2024-09" db="EMBL/GenBank/DDBJ databases">
        <authorList>
            <person name="Sun Q."/>
            <person name="Mori K."/>
        </authorList>
    </citation>
    <scope>NUCLEOTIDE SEQUENCE [LARGE SCALE GENOMIC DNA]</scope>
    <source>
        <strain evidence="4 5">JCM 11411</strain>
    </source>
</reference>
<keyword evidence="5" id="KW-1185">Reference proteome</keyword>
<dbReference type="GeneID" id="93801072"/>
<evidence type="ECO:0000313" key="5">
    <source>
        <dbReference type="Proteomes" id="UP001589587"/>
    </source>
</evidence>
<dbReference type="PROSITE" id="PS50977">
    <property type="entry name" value="HTH_TETR_2"/>
    <property type="match status" value="1"/>
</dbReference>
<dbReference type="Gene3D" id="1.10.357.10">
    <property type="entry name" value="Tetracycline Repressor, domain 2"/>
    <property type="match status" value="1"/>
</dbReference>
<accession>A0ABV5XI17</accession>
<dbReference type="Pfam" id="PF00440">
    <property type="entry name" value="TetR_N"/>
    <property type="match status" value="1"/>
</dbReference>
<sequence>MGQHGDRVKKALLDAAEELFAREGVDAVSNRHIAERTGSANHSAVTYHFGGRDELIRALIERHTDDTRRRRRELADLLGEDPDLRDLLGCLILPWTDQLASLPRPSWRARLVQQLKAAPSGIELIAMLSDPLVDEVFQRAMGLLSDIPAPVLVGRSWIMGRMVTDVCAEYEARLEQDTIEPNWTGLAYFLIDACAGMLRAPVTTVGDFLSSRSAGTLS</sequence>
<keyword evidence="1 2" id="KW-0238">DNA-binding</keyword>
<evidence type="ECO:0000256" key="2">
    <source>
        <dbReference type="PROSITE-ProRule" id="PRU00335"/>
    </source>
</evidence>
<dbReference type="EMBL" id="JBHMAS010000049">
    <property type="protein sequence ID" value="MFB9782141.1"/>
    <property type="molecule type" value="Genomic_DNA"/>
</dbReference>
<evidence type="ECO:0000313" key="4">
    <source>
        <dbReference type="EMBL" id="MFB9782141.1"/>
    </source>
</evidence>
<dbReference type="InterPro" id="IPR009057">
    <property type="entry name" value="Homeodomain-like_sf"/>
</dbReference>
<dbReference type="SUPFAM" id="SSF46689">
    <property type="entry name" value="Homeodomain-like"/>
    <property type="match status" value="1"/>
</dbReference>
<organism evidence="4 5">
    <name type="scientific">Rhodococcus baikonurensis</name>
    <dbReference type="NCBI Taxonomy" id="172041"/>
    <lineage>
        <taxon>Bacteria</taxon>
        <taxon>Bacillati</taxon>
        <taxon>Actinomycetota</taxon>
        <taxon>Actinomycetes</taxon>
        <taxon>Mycobacteriales</taxon>
        <taxon>Nocardiaceae</taxon>
        <taxon>Rhodococcus</taxon>
        <taxon>Rhodococcus erythropolis group</taxon>
    </lineage>
</organism>
<dbReference type="PANTHER" id="PTHR30055">
    <property type="entry name" value="HTH-TYPE TRANSCRIPTIONAL REGULATOR RUTR"/>
    <property type="match status" value="1"/>
</dbReference>
<feature type="DNA-binding region" description="H-T-H motif" evidence="2">
    <location>
        <begin position="30"/>
        <end position="49"/>
    </location>
</feature>
<dbReference type="InterPro" id="IPR050109">
    <property type="entry name" value="HTH-type_TetR-like_transc_reg"/>
</dbReference>
<feature type="domain" description="HTH tetR-type" evidence="3">
    <location>
        <begin position="6"/>
        <end position="67"/>
    </location>
</feature>
<gene>
    <name evidence="4" type="ORF">ACFFQ6_20800</name>
</gene>
<evidence type="ECO:0000256" key="1">
    <source>
        <dbReference type="ARBA" id="ARBA00023125"/>
    </source>
</evidence>
<dbReference type="Proteomes" id="UP001589587">
    <property type="component" value="Unassembled WGS sequence"/>
</dbReference>
<protein>
    <submittedName>
        <fullName evidence="4">TetR/AcrR family transcriptional regulator</fullName>
    </submittedName>
</protein>
<proteinExistence type="predicted"/>
<name>A0ABV5XI17_9NOCA</name>
<dbReference type="RefSeq" id="WP_095968762.1">
    <property type="nucleotide sequence ID" value="NZ_JBEUOO010000005.1"/>
</dbReference>